<dbReference type="Proteomes" id="UP001212841">
    <property type="component" value="Unassembled WGS sequence"/>
</dbReference>
<organism evidence="2 3">
    <name type="scientific">Rhizophlyctis rosea</name>
    <dbReference type="NCBI Taxonomy" id="64517"/>
    <lineage>
        <taxon>Eukaryota</taxon>
        <taxon>Fungi</taxon>
        <taxon>Fungi incertae sedis</taxon>
        <taxon>Chytridiomycota</taxon>
        <taxon>Chytridiomycota incertae sedis</taxon>
        <taxon>Chytridiomycetes</taxon>
        <taxon>Rhizophlyctidales</taxon>
        <taxon>Rhizophlyctidaceae</taxon>
        <taxon>Rhizophlyctis</taxon>
    </lineage>
</organism>
<feature type="compositionally biased region" description="Pro residues" evidence="1">
    <location>
        <begin position="115"/>
        <end position="129"/>
    </location>
</feature>
<feature type="region of interest" description="Disordered" evidence="1">
    <location>
        <begin position="107"/>
        <end position="188"/>
    </location>
</feature>
<dbReference type="AlphaFoldDB" id="A0AAD5X0R8"/>
<dbReference type="EMBL" id="JADGJD010000562">
    <property type="protein sequence ID" value="KAJ3050038.1"/>
    <property type="molecule type" value="Genomic_DNA"/>
</dbReference>
<comment type="caution">
    <text evidence="2">The sequence shown here is derived from an EMBL/GenBank/DDBJ whole genome shotgun (WGS) entry which is preliminary data.</text>
</comment>
<feature type="compositionally biased region" description="Polar residues" evidence="1">
    <location>
        <begin position="144"/>
        <end position="161"/>
    </location>
</feature>
<sequence length="454" mass="51004">MTPNRLILPEKISVNTGIKSNIKQLPPELLTRNEQKAILPYLSAPRVLSKAEKWATDWFHRTKELEEADAYHERIRLQINLPERSVPLQPKEVRVVNMDEIVGKITKGINDNVGPSPPPPPQGPPPAPPSSRNGGKGKAVDNVAQINPLTREISTTSTQTMREVAEAATSARPSVATGSTQTDDEPRTGGNVTMALDPPLQQIVHNYQNYHTVNNYLQNHQTDVVHNTMLNTHNQVMVDARSVQNVLHMHNSQQILNQHIAHRPTIHNPLEQNVIEGPLQVPAVTYQNRLMIEAPINQPVRLPVPDVLPPNNELPAYGDIDMDFGPANPPGYQPRRQRGRRIVPIVMPQAPLPPAYQRLENPNRFRPRITGRLTPAQTAARIIERRNQPENRVVQLPEIPAAHAYDTRPAVPELRVRDEGWYMQGIDDAPKPGQKRKGARLVKDVTPKRRRIAY</sequence>
<evidence type="ECO:0000313" key="2">
    <source>
        <dbReference type="EMBL" id="KAJ3050038.1"/>
    </source>
</evidence>
<name>A0AAD5X0R8_9FUNG</name>
<keyword evidence="3" id="KW-1185">Reference proteome</keyword>
<evidence type="ECO:0000256" key="1">
    <source>
        <dbReference type="SAM" id="MobiDB-lite"/>
    </source>
</evidence>
<protein>
    <submittedName>
        <fullName evidence="2">Uncharacterized protein</fullName>
    </submittedName>
</protein>
<accession>A0AAD5X0R8</accession>
<evidence type="ECO:0000313" key="3">
    <source>
        <dbReference type="Proteomes" id="UP001212841"/>
    </source>
</evidence>
<gene>
    <name evidence="2" type="ORF">HK097_008988</name>
</gene>
<reference evidence="2" key="1">
    <citation type="submission" date="2020-05" db="EMBL/GenBank/DDBJ databases">
        <title>Phylogenomic resolution of chytrid fungi.</title>
        <authorList>
            <person name="Stajich J.E."/>
            <person name="Amses K."/>
            <person name="Simmons R."/>
            <person name="Seto K."/>
            <person name="Myers J."/>
            <person name="Bonds A."/>
            <person name="Quandt C.A."/>
            <person name="Barry K."/>
            <person name="Liu P."/>
            <person name="Grigoriev I."/>
            <person name="Longcore J.E."/>
            <person name="James T.Y."/>
        </authorList>
    </citation>
    <scope>NUCLEOTIDE SEQUENCE</scope>
    <source>
        <strain evidence="2">JEL0318</strain>
    </source>
</reference>
<proteinExistence type="predicted"/>